<protein>
    <submittedName>
        <fullName evidence="1">Uncharacterized protein</fullName>
    </submittedName>
</protein>
<comment type="caution">
    <text evidence="1">The sequence shown here is derived from an EMBL/GenBank/DDBJ whole genome shotgun (WGS) entry which is preliminary data.</text>
</comment>
<accession>A0AAV4N3Q8</accession>
<dbReference type="Proteomes" id="UP001054945">
    <property type="component" value="Unassembled WGS sequence"/>
</dbReference>
<gene>
    <name evidence="1" type="ORF">CEXT_603381</name>
</gene>
<keyword evidence="2" id="KW-1185">Reference proteome</keyword>
<evidence type="ECO:0000313" key="2">
    <source>
        <dbReference type="Proteomes" id="UP001054945"/>
    </source>
</evidence>
<reference evidence="1 2" key="1">
    <citation type="submission" date="2021-06" db="EMBL/GenBank/DDBJ databases">
        <title>Caerostris extrusa draft genome.</title>
        <authorList>
            <person name="Kono N."/>
            <person name="Arakawa K."/>
        </authorList>
    </citation>
    <scope>NUCLEOTIDE SEQUENCE [LARGE SCALE GENOMIC DNA]</scope>
</reference>
<evidence type="ECO:0000313" key="1">
    <source>
        <dbReference type="EMBL" id="GIX79462.1"/>
    </source>
</evidence>
<proteinExistence type="predicted"/>
<dbReference type="EMBL" id="BPLR01002939">
    <property type="protein sequence ID" value="GIX79462.1"/>
    <property type="molecule type" value="Genomic_DNA"/>
</dbReference>
<name>A0AAV4N3Q8_CAEEX</name>
<organism evidence="1 2">
    <name type="scientific">Caerostris extrusa</name>
    <name type="common">Bark spider</name>
    <name type="synonym">Caerostris bankana</name>
    <dbReference type="NCBI Taxonomy" id="172846"/>
    <lineage>
        <taxon>Eukaryota</taxon>
        <taxon>Metazoa</taxon>
        <taxon>Ecdysozoa</taxon>
        <taxon>Arthropoda</taxon>
        <taxon>Chelicerata</taxon>
        <taxon>Arachnida</taxon>
        <taxon>Araneae</taxon>
        <taxon>Araneomorphae</taxon>
        <taxon>Entelegynae</taxon>
        <taxon>Araneoidea</taxon>
        <taxon>Araneidae</taxon>
        <taxon>Caerostris</taxon>
    </lineage>
</organism>
<dbReference type="AlphaFoldDB" id="A0AAV4N3Q8"/>
<sequence length="93" mass="10806">MKSWNTTLHALITPKFPIQSSFRVPKLLQPRSHFRLGELQQALQCRTDEPNPNHRLLFARIRLIYIERGQGMFRVSLSGPCVNYKGTNRFPIA</sequence>